<dbReference type="PANTHER" id="PTHR43817:SF1">
    <property type="entry name" value="HYDROLASE, FAMILY 43, PUTATIVE (AFU_ORTHOLOGUE AFUA_3G01660)-RELATED"/>
    <property type="match status" value="1"/>
</dbReference>
<feature type="chain" id="PRO_5012566724" description="F5/8 type C domain-containing protein" evidence="3">
    <location>
        <begin position="19"/>
        <end position="1315"/>
    </location>
</feature>
<evidence type="ECO:0008006" key="6">
    <source>
        <dbReference type="Google" id="ProtNLM"/>
    </source>
</evidence>
<dbReference type="OrthoDB" id="5286712at2759"/>
<dbReference type="SUPFAM" id="SSF49785">
    <property type="entry name" value="Galactose-binding domain-like"/>
    <property type="match status" value="1"/>
</dbReference>
<protein>
    <recommendedName>
        <fullName evidence="6">F5/8 type C domain-containing protein</fullName>
    </recommendedName>
</protein>
<keyword evidence="2" id="KW-0378">Hydrolase</keyword>
<name>A0A1L7XKX6_9HELO</name>
<proteinExistence type="predicted"/>
<dbReference type="Proteomes" id="UP000184330">
    <property type="component" value="Unassembled WGS sequence"/>
</dbReference>
<dbReference type="Pfam" id="PF17132">
    <property type="entry name" value="Glyco_hydro_106"/>
    <property type="match status" value="1"/>
</dbReference>
<accession>A0A1L7XKX6</accession>
<dbReference type="GO" id="GO:0016787">
    <property type="term" value="F:hydrolase activity"/>
    <property type="evidence" value="ECO:0007669"/>
    <property type="project" value="UniProtKB-KW"/>
</dbReference>
<evidence type="ECO:0000256" key="3">
    <source>
        <dbReference type="SAM" id="SignalP"/>
    </source>
</evidence>
<evidence type="ECO:0000256" key="2">
    <source>
        <dbReference type="ARBA" id="ARBA00022801"/>
    </source>
</evidence>
<dbReference type="InterPro" id="IPR013320">
    <property type="entry name" value="ConA-like_dom_sf"/>
</dbReference>
<dbReference type="InterPro" id="IPR008979">
    <property type="entry name" value="Galactose-bd-like_sf"/>
</dbReference>
<dbReference type="Gene3D" id="2.60.120.260">
    <property type="entry name" value="Galactose-binding domain-like"/>
    <property type="match status" value="2"/>
</dbReference>
<dbReference type="PANTHER" id="PTHR43817">
    <property type="entry name" value="GLYCOSYL HYDROLASE"/>
    <property type="match status" value="1"/>
</dbReference>
<dbReference type="Pfam" id="PF13385">
    <property type="entry name" value="Laminin_G_3"/>
    <property type="match status" value="1"/>
</dbReference>
<reference evidence="4 5" key="1">
    <citation type="submission" date="2016-03" db="EMBL/GenBank/DDBJ databases">
        <authorList>
            <person name="Ploux O."/>
        </authorList>
    </citation>
    <scope>NUCLEOTIDE SEQUENCE [LARGE SCALE GENOMIC DNA]</scope>
    <source>
        <strain evidence="4 5">UAMH 11012</strain>
    </source>
</reference>
<gene>
    <name evidence="4" type="ORF">PAC_15487</name>
</gene>
<organism evidence="4 5">
    <name type="scientific">Phialocephala subalpina</name>
    <dbReference type="NCBI Taxonomy" id="576137"/>
    <lineage>
        <taxon>Eukaryota</taxon>
        <taxon>Fungi</taxon>
        <taxon>Dikarya</taxon>
        <taxon>Ascomycota</taxon>
        <taxon>Pezizomycotina</taxon>
        <taxon>Leotiomycetes</taxon>
        <taxon>Helotiales</taxon>
        <taxon>Mollisiaceae</taxon>
        <taxon>Phialocephala</taxon>
        <taxon>Phialocephala fortinii species complex</taxon>
    </lineage>
</organism>
<evidence type="ECO:0000313" key="5">
    <source>
        <dbReference type="Proteomes" id="UP000184330"/>
    </source>
</evidence>
<sequence>MLHFLPLLAIVAVSYIVAAPVDPRDSGFDQSIPSQFAGNPAVKFRPHVFWHWVNGNINKDGIDRDIEALYNSGYGGVLMYDVNAGIPKGPVEFNSDEWLDLLVYTLQGLKAKGMDFAMHNSPGYSGVGSENLPVNMTMKELTWTETPIAANSINTTLAHPFHKMGVYEDLYVLAYPAAHGEGVPWRDAVAKVTLDEILQTTNITSTINLEQPLRLSTSSDYLTFEMMGLWTAQSIAVYRIPETPQNTFDGARDYPPSWTLKASNDSLTWTNIVTFSGPALRAMDAPATGVFNPITAKYYRLQPNGPSWVTGVELTGGARLTDWATKSHAAPGGDVSNPAVITAVPSTSIIDPNSVIDVSKYLDSNGYLHWTPTNGTYTAVRIGYTVTGQYMPATPDGHAALSADLFSTNAIDAQFDTHLNRIIQAVKPFIPETFFGMEIDSYELGMQNWGGNLAEDFESCRGYSILPWLLSATGRILESAEATEKFLFDFRLTHAHLTATKSYGYYAQRLGEHGIALLSEPYGDGPFDGMEVASQVTYAYGEFWTHNTYGSDGYTEIGTSREDAGFSKLAIRGVNFEESFTGQPVSSAHTEHPYQLKAQGDREMSLGTNRFYMHDYCLQPVEAAWPGMMFGGFGAHFDRHATWTEQSIAWMTEITRASFILQSGTRLPDTLSFWGEEMSNGAPITYDSPYSVPLSYQQDVFSRADLFDLLPVNGKAVWPSGTGVSLLTFPSMPAASVQLLQRIIYLAKSGVPILLQPTVPSRGLGLNDRDTEIVALATELWGMAGNGNVFVGETAASVLNSIGLTPDLTFTSPSNDAAIYFGHNLLDGEDVYFVTNQLRRPLDAVISLRAISRTPQIWDPATGEITPAIWSSSSGRTEVSISFDPYQSVFIWLSKSEASSLQITSISLNEEPLYTTIPYAPFTNTPWANVSGTWTLSVWAKPEVAEFGQTGYIFYPPVSSAYGTRHSAAGLYFALNGLELVEASTSTPSIIASLPGPWTGAWTHIAIVYTNNLPTIYANGNLVYMGTKSSSVVHPGLDAEDNVNVMMHRFSGDIAGINVNTTALSQSEIQALYTAGVPDPYLPKAASLTPTSELLIRQNGSYTITSSSNTSTTIKVSSVTSTTLSNPWTVTFPPQFMPKNTQTLSIELEKLESLHMHPNFDVAHFSGTATYSTTFNLKSLSSALLLTLGRVENIATVYLNGQNLGISWLPPYEIDITRSAHTGANLLVVEVTNLWVNRLIGDEYLPVEDVFNTNTQNYAVEEWPQWWIENLPVKTGERVTFGAWHHYNSSAPLLASGLLGPVRITAGVLEKLDGL</sequence>
<evidence type="ECO:0000256" key="1">
    <source>
        <dbReference type="ARBA" id="ARBA00022729"/>
    </source>
</evidence>
<dbReference type="NCBIfam" id="NF045579">
    <property type="entry name" value="rhamnoside_JR"/>
    <property type="match status" value="1"/>
</dbReference>
<evidence type="ECO:0000313" key="4">
    <source>
        <dbReference type="EMBL" id="CZR65587.1"/>
    </source>
</evidence>
<keyword evidence="5" id="KW-1185">Reference proteome</keyword>
<dbReference type="SUPFAM" id="SSF49899">
    <property type="entry name" value="Concanavalin A-like lectins/glucanases"/>
    <property type="match status" value="1"/>
</dbReference>
<feature type="signal peptide" evidence="3">
    <location>
        <begin position="1"/>
        <end position="18"/>
    </location>
</feature>
<keyword evidence="1 3" id="KW-0732">Signal</keyword>
<dbReference type="EMBL" id="FJOG01000031">
    <property type="protein sequence ID" value="CZR65587.1"/>
    <property type="molecule type" value="Genomic_DNA"/>
</dbReference>
<dbReference type="Gene3D" id="2.60.120.200">
    <property type="match status" value="1"/>
</dbReference>